<evidence type="ECO:0000313" key="2">
    <source>
        <dbReference type="Proteomes" id="UP000053825"/>
    </source>
</evidence>
<dbReference type="Proteomes" id="UP000053825">
    <property type="component" value="Unassembled WGS sequence"/>
</dbReference>
<dbReference type="AlphaFoldDB" id="A0A0L7RDT2"/>
<evidence type="ECO:0008006" key="3">
    <source>
        <dbReference type="Google" id="ProtNLM"/>
    </source>
</evidence>
<name>A0A0L7RDT2_9HYME</name>
<evidence type="ECO:0000313" key="1">
    <source>
        <dbReference type="EMBL" id="KOC69147.1"/>
    </source>
</evidence>
<gene>
    <name evidence="1" type="ORF">WH47_07598</name>
</gene>
<protein>
    <recommendedName>
        <fullName evidence="3">Histone-lysine N-methyltransferase SETMAR</fullName>
    </recommendedName>
</protein>
<dbReference type="EMBL" id="KQ414612">
    <property type="protein sequence ID" value="KOC69147.1"/>
    <property type="molecule type" value="Genomic_DNA"/>
</dbReference>
<sequence>MRLIPQTYTEYYLFRSLQHHLTDSKFKTYEDVNDFIRYIIFYTKWNKCIASDGDYFQD</sequence>
<keyword evidence="2" id="KW-1185">Reference proteome</keyword>
<organism evidence="1 2">
    <name type="scientific">Habropoda laboriosa</name>
    <dbReference type="NCBI Taxonomy" id="597456"/>
    <lineage>
        <taxon>Eukaryota</taxon>
        <taxon>Metazoa</taxon>
        <taxon>Ecdysozoa</taxon>
        <taxon>Arthropoda</taxon>
        <taxon>Hexapoda</taxon>
        <taxon>Insecta</taxon>
        <taxon>Pterygota</taxon>
        <taxon>Neoptera</taxon>
        <taxon>Endopterygota</taxon>
        <taxon>Hymenoptera</taxon>
        <taxon>Apocrita</taxon>
        <taxon>Aculeata</taxon>
        <taxon>Apoidea</taxon>
        <taxon>Anthophila</taxon>
        <taxon>Apidae</taxon>
        <taxon>Habropoda</taxon>
    </lineage>
</organism>
<reference evidence="1 2" key="1">
    <citation type="submission" date="2015-07" db="EMBL/GenBank/DDBJ databases">
        <title>The genome of Habropoda laboriosa.</title>
        <authorList>
            <person name="Pan H."/>
            <person name="Kapheim K."/>
        </authorList>
    </citation>
    <scope>NUCLEOTIDE SEQUENCE [LARGE SCALE GENOMIC DNA]</scope>
    <source>
        <strain evidence="1">0110345459</strain>
    </source>
</reference>
<accession>A0A0L7RDT2</accession>
<proteinExistence type="predicted"/>